<proteinExistence type="predicted"/>
<dbReference type="Pfam" id="PF14111">
    <property type="entry name" value="DUF4283"/>
    <property type="match status" value="1"/>
</dbReference>
<protein>
    <recommendedName>
        <fullName evidence="1">DUF4283 domain-containing protein</fullName>
    </recommendedName>
</protein>
<accession>A0AAV3NW50</accession>
<reference evidence="2 3" key="1">
    <citation type="submission" date="2024-01" db="EMBL/GenBank/DDBJ databases">
        <title>The complete chloroplast genome sequence of Lithospermum erythrorhizon: insights into the phylogenetic relationship among Boraginaceae species and the maternal lineages of purple gromwells.</title>
        <authorList>
            <person name="Okada T."/>
            <person name="Watanabe K."/>
        </authorList>
    </citation>
    <scope>NUCLEOTIDE SEQUENCE [LARGE SCALE GENOMIC DNA]</scope>
</reference>
<dbReference type="InterPro" id="IPR040256">
    <property type="entry name" value="At4g02000-like"/>
</dbReference>
<gene>
    <name evidence="2" type="ORF">LIER_03909</name>
</gene>
<dbReference type="Proteomes" id="UP001454036">
    <property type="component" value="Unassembled WGS sequence"/>
</dbReference>
<name>A0AAV3NW50_LITER</name>
<organism evidence="2 3">
    <name type="scientific">Lithospermum erythrorhizon</name>
    <name type="common">Purple gromwell</name>
    <name type="synonym">Lithospermum officinale var. erythrorhizon</name>
    <dbReference type="NCBI Taxonomy" id="34254"/>
    <lineage>
        <taxon>Eukaryota</taxon>
        <taxon>Viridiplantae</taxon>
        <taxon>Streptophyta</taxon>
        <taxon>Embryophyta</taxon>
        <taxon>Tracheophyta</taxon>
        <taxon>Spermatophyta</taxon>
        <taxon>Magnoliopsida</taxon>
        <taxon>eudicotyledons</taxon>
        <taxon>Gunneridae</taxon>
        <taxon>Pentapetalae</taxon>
        <taxon>asterids</taxon>
        <taxon>lamiids</taxon>
        <taxon>Boraginales</taxon>
        <taxon>Boraginaceae</taxon>
        <taxon>Boraginoideae</taxon>
        <taxon>Lithospermeae</taxon>
        <taxon>Lithospermum</taxon>
    </lineage>
</organism>
<dbReference type="PANTHER" id="PTHR31286:SF165">
    <property type="entry name" value="DUF4283 DOMAIN-CONTAINING PROTEIN"/>
    <property type="match status" value="1"/>
</dbReference>
<dbReference type="PANTHER" id="PTHR31286">
    <property type="entry name" value="GLYCINE-RICH CELL WALL STRUCTURAL PROTEIN 1.8-LIKE"/>
    <property type="match status" value="1"/>
</dbReference>
<sequence>MSGFVKARWSELGEIKVHMMGKGVFVFQMETEQDKQWVIADGPWSFSRHPVIIKPWAVGMPLDKQESLSMLASKIGVPVYADRTTSEQSRLTYARVSVEIGVENVLYDSLPIKYTSGLVIHQPITYERVPLKCCKCRQFTARNRTYRILVSG</sequence>
<evidence type="ECO:0000313" key="2">
    <source>
        <dbReference type="EMBL" id="GAA0143158.1"/>
    </source>
</evidence>
<feature type="domain" description="DUF4283" evidence="1">
    <location>
        <begin position="3"/>
        <end position="56"/>
    </location>
</feature>
<keyword evidence="3" id="KW-1185">Reference proteome</keyword>
<dbReference type="InterPro" id="IPR025558">
    <property type="entry name" value="DUF4283"/>
</dbReference>
<dbReference type="AlphaFoldDB" id="A0AAV3NW50"/>
<dbReference type="EMBL" id="BAABME010000483">
    <property type="protein sequence ID" value="GAA0143158.1"/>
    <property type="molecule type" value="Genomic_DNA"/>
</dbReference>
<evidence type="ECO:0000313" key="3">
    <source>
        <dbReference type="Proteomes" id="UP001454036"/>
    </source>
</evidence>
<evidence type="ECO:0000259" key="1">
    <source>
        <dbReference type="Pfam" id="PF14111"/>
    </source>
</evidence>
<comment type="caution">
    <text evidence="2">The sequence shown here is derived from an EMBL/GenBank/DDBJ whole genome shotgun (WGS) entry which is preliminary data.</text>
</comment>